<accession>A0AA86YPT7</accession>
<name>A0AA86YPT7_PROST</name>
<dbReference type="CDD" id="cd06261">
    <property type="entry name" value="TM_PBP2"/>
    <property type="match status" value="1"/>
</dbReference>
<keyword evidence="2 9" id="KW-0813">Transport</keyword>
<dbReference type="Proteomes" id="UP000004506">
    <property type="component" value="Unassembled WGS sequence"/>
</dbReference>
<dbReference type="PANTHER" id="PTHR43163">
    <property type="entry name" value="DIPEPTIDE TRANSPORT SYSTEM PERMEASE PROTEIN DPPB-RELATED"/>
    <property type="match status" value="1"/>
</dbReference>
<evidence type="ECO:0000256" key="7">
    <source>
        <dbReference type="ARBA" id="ARBA00023136"/>
    </source>
</evidence>
<feature type="transmembrane region" description="Helical" evidence="9">
    <location>
        <begin position="128"/>
        <end position="151"/>
    </location>
</feature>
<evidence type="ECO:0000256" key="9">
    <source>
        <dbReference type="RuleBase" id="RU363032"/>
    </source>
</evidence>
<dbReference type="NCBIfam" id="NF008161">
    <property type="entry name" value="PRK10914.1"/>
    <property type="match status" value="1"/>
</dbReference>
<dbReference type="PANTHER" id="PTHR43163:SF6">
    <property type="entry name" value="DIPEPTIDE TRANSPORT SYSTEM PERMEASE PROTEIN DPPB-RELATED"/>
    <property type="match status" value="1"/>
</dbReference>
<dbReference type="GO" id="GO:0005886">
    <property type="term" value="C:plasma membrane"/>
    <property type="evidence" value="ECO:0007669"/>
    <property type="project" value="UniProtKB-SubCell"/>
</dbReference>
<evidence type="ECO:0000256" key="1">
    <source>
        <dbReference type="ARBA" id="ARBA00004429"/>
    </source>
</evidence>
<feature type="domain" description="ABC transmembrane type-1" evidence="10">
    <location>
        <begin position="124"/>
        <end position="356"/>
    </location>
</feature>
<feature type="transmembrane region" description="Helical" evidence="9">
    <location>
        <begin position="37"/>
        <end position="58"/>
    </location>
</feature>
<dbReference type="EMBL" id="ABJD02000046">
    <property type="protein sequence ID" value="EDU61753.1"/>
    <property type="molecule type" value="Genomic_DNA"/>
</dbReference>
<feature type="transmembrane region" description="Helical" evidence="9">
    <location>
        <begin position="233"/>
        <end position="251"/>
    </location>
</feature>
<evidence type="ECO:0000313" key="12">
    <source>
        <dbReference type="Proteomes" id="UP000004506"/>
    </source>
</evidence>
<dbReference type="Gene3D" id="1.10.3720.10">
    <property type="entry name" value="MetI-like"/>
    <property type="match status" value="1"/>
</dbReference>
<evidence type="ECO:0000256" key="2">
    <source>
        <dbReference type="ARBA" id="ARBA00022448"/>
    </source>
</evidence>
<dbReference type="PROSITE" id="PS50928">
    <property type="entry name" value="ABC_TM1"/>
    <property type="match status" value="1"/>
</dbReference>
<keyword evidence="7 9" id="KW-0472">Membrane</keyword>
<reference evidence="12" key="2">
    <citation type="submission" date="2008-04" db="EMBL/GenBank/DDBJ databases">
        <title>Draft genome sequence of Providencia stuartii(ATCC 25827).</title>
        <authorList>
            <person name="Sudarsanam P."/>
            <person name="Ley R."/>
            <person name="Guruge J."/>
            <person name="Turnbaugh P.J."/>
            <person name="Mahowald M."/>
            <person name="Liep D."/>
            <person name="Gordon J."/>
        </authorList>
    </citation>
    <scope>NUCLEOTIDE SEQUENCE [LARGE SCALE GENOMIC DNA]</scope>
    <source>
        <strain evidence="12">ATCC 25827</strain>
    </source>
</reference>
<keyword evidence="3" id="KW-1003">Cell membrane</keyword>
<dbReference type="InterPro" id="IPR045621">
    <property type="entry name" value="BPD_transp_1_N"/>
</dbReference>
<feature type="transmembrane region" description="Helical" evidence="9">
    <location>
        <begin position="287"/>
        <end position="313"/>
    </location>
</feature>
<protein>
    <submittedName>
        <fullName evidence="11">ABC transporter, permease protein</fullName>
    </submittedName>
</protein>
<feature type="transmembrane region" description="Helical" evidence="9">
    <location>
        <begin position="163"/>
        <end position="186"/>
    </location>
</feature>
<dbReference type="Pfam" id="PF00528">
    <property type="entry name" value="BPD_transp_1"/>
    <property type="match status" value="1"/>
</dbReference>
<keyword evidence="5 9" id="KW-0812">Transmembrane</keyword>
<reference evidence="11 12" key="3">
    <citation type="submission" date="2008-05" db="EMBL/GenBank/DDBJ databases">
        <authorList>
            <person name="Fulton L."/>
            <person name="Clifton S."/>
            <person name="Fulton B."/>
            <person name="Xu J."/>
            <person name="Minx P."/>
            <person name="Pepin K.H."/>
            <person name="Johnson M."/>
            <person name="Thiruvilangam P."/>
            <person name="Bhonagiri V."/>
            <person name="Nash W.E."/>
            <person name="Mardis E.R."/>
            <person name="Wilson R.K."/>
        </authorList>
    </citation>
    <scope>NUCLEOTIDE SEQUENCE [LARGE SCALE GENOMIC DNA]</scope>
    <source>
        <strain evidence="11 12">ATCC 25827</strain>
    </source>
</reference>
<evidence type="ECO:0000256" key="8">
    <source>
        <dbReference type="ARBA" id="ARBA00024202"/>
    </source>
</evidence>
<evidence type="ECO:0000256" key="4">
    <source>
        <dbReference type="ARBA" id="ARBA00022519"/>
    </source>
</evidence>
<organism evidence="11 12">
    <name type="scientific">Providencia stuartii ATCC 25827</name>
    <dbReference type="NCBI Taxonomy" id="471874"/>
    <lineage>
        <taxon>Bacteria</taxon>
        <taxon>Pseudomonadati</taxon>
        <taxon>Pseudomonadota</taxon>
        <taxon>Gammaproteobacteria</taxon>
        <taxon>Enterobacterales</taxon>
        <taxon>Morganellaceae</taxon>
        <taxon>Providencia</taxon>
    </lineage>
</organism>
<keyword evidence="6 9" id="KW-1133">Transmembrane helix</keyword>
<dbReference type="InterPro" id="IPR035906">
    <property type="entry name" value="MetI-like_sf"/>
</dbReference>
<dbReference type="AlphaFoldDB" id="A0AA86YPT7"/>
<evidence type="ECO:0000256" key="5">
    <source>
        <dbReference type="ARBA" id="ARBA00022692"/>
    </source>
</evidence>
<evidence type="ECO:0000256" key="6">
    <source>
        <dbReference type="ARBA" id="ARBA00022989"/>
    </source>
</evidence>
<comment type="caution">
    <text evidence="11">The sequence shown here is derived from an EMBL/GenBank/DDBJ whole genome shotgun (WGS) entry which is preliminary data.</text>
</comment>
<gene>
    <name evidence="11" type="ORF">PROSTU_00290</name>
</gene>
<comment type="similarity">
    <text evidence="8">Belongs to the binding-protein-dependent transport system permease family. OppBC subfamily.</text>
</comment>
<dbReference type="GO" id="GO:0071916">
    <property type="term" value="F:dipeptide transmembrane transporter activity"/>
    <property type="evidence" value="ECO:0007669"/>
    <property type="project" value="TreeGrafter"/>
</dbReference>
<evidence type="ECO:0000259" key="10">
    <source>
        <dbReference type="PROSITE" id="PS50928"/>
    </source>
</evidence>
<comment type="subcellular location">
    <subcellularLocation>
        <location evidence="1">Cell inner membrane</location>
        <topology evidence="1">Multi-pass membrane protein</topology>
    </subcellularLocation>
    <subcellularLocation>
        <location evidence="9">Cell membrane</location>
        <topology evidence="9">Multi-pass membrane protein</topology>
    </subcellularLocation>
</comment>
<sequence length="367" mass="40712">MSRQKSHTLLISQTDSEPSKALLKEIQDMLQFILRRLGLVIPTFIGITLLTFAFVHMIPGDPVMIMAGERGLSPERHAYLMAELGLDQPLWKQYLHYINGIFHGDLGISLKSRIAVWDEFFPRFKATMELAICAMIFAISVGIPVGVLAAVKRGSIFDHTAIGLSLTGYSMPIFWWGIMLIMLVSVQLDLTPVSGRVSDSVFLDDSYPLTGFMLIDTLIWGDEGNFIDAVEHLILPSIVLGTIPLAVIVRMTRSSMLEVLGEDYIRTARAKGVSRARVILIHALRNAMLPVVTVIGLQVGVMLAGAILTETIFSWPGLGRWLIEGLQRRDYPVVQGGVLLVATLIIFVNLVVDLLYGIVNPRIRHKK</sequence>
<feature type="transmembrane region" description="Helical" evidence="9">
    <location>
        <begin position="333"/>
        <end position="359"/>
    </location>
</feature>
<keyword evidence="4" id="KW-0997">Cell inner membrane</keyword>
<reference evidence="12" key="1">
    <citation type="submission" date="2008-04" db="EMBL/GenBank/DDBJ databases">
        <title>Draft genome sequence of Providencia stuartii (ATCC 25827).</title>
        <authorList>
            <person name="Sudarsanam P."/>
            <person name="Ley R."/>
            <person name="Guruge J."/>
            <person name="Turnbaugh P.J."/>
            <person name="Mahowald M."/>
            <person name="Liep D."/>
            <person name="Gordon J."/>
        </authorList>
    </citation>
    <scope>NUCLEOTIDE SEQUENCE [LARGE SCALE GENOMIC DNA]</scope>
    <source>
        <strain evidence="12">ATCC 25827</strain>
    </source>
</reference>
<dbReference type="SUPFAM" id="SSF161098">
    <property type="entry name" value="MetI-like"/>
    <property type="match status" value="1"/>
</dbReference>
<proteinExistence type="inferred from homology"/>
<evidence type="ECO:0000256" key="3">
    <source>
        <dbReference type="ARBA" id="ARBA00022475"/>
    </source>
</evidence>
<evidence type="ECO:0000313" key="11">
    <source>
        <dbReference type="EMBL" id="EDU61753.1"/>
    </source>
</evidence>
<dbReference type="InterPro" id="IPR000515">
    <property type="entry name" value="MetI-like"/>
</dbReference>
<dbReference type="Pfam" id="PF19300">
    <property type="entry name" value="BPD_transp_1_N"/>
    <property type="match status" value="1"/>
</dbReference>